<keyword evidence="5" id="KW-1185">Reference proteome</keyword>
<protein>
    <recommendedName>
        <fullName evidence="6">Pentacotripeptide-repeat region of PRORP domain-containing protein</fullName>
    </recommendedName>
</protein>
<proteinExistence type="inferred from homology"/>
<feature type="repeat" description="PPR" evidence="3">
    <location>
        <begin position="331"/>
        <end position="365"/>
    </location>
</feature>
<feature type="repeat" description="PPR" evidence="3">
    <location>
        <begin position="296"/>
        <end position="330"/>
    </location>
</feature>
<dbReference type="InterPro" id="IPR002885">
    <property type="entry name" value="PPR_rpt"/>
</dbReference>
<evidence type="ECO:0000313" key="5">
    <source>
        <dbReference type="Proteomes" id="UP001244341"/>
    </source>
</evidence>
<evidence type="ECO:0000313" key="4">
    <source>
        <dbReference type="EMBL" id="WIA11214.1"/>
    </source>
</evidence>
<sequence>MLSQLPEASRYTVQQNNSFGGSQFLRPSKLACSSSSTAVAQQRRSSHVADYAKGVGALVSANRIPEAVSLLERSLDKQRKLHALSTGDLLEALCEQGRHETAWQLIRRLSASSNRLPLKVLHRLLKTAGQFGSVDDVLAVYQHQQQLYGFASMGVQTTLIHALLKAHGRGQPGTLLAYEAWGRLRRSGRQLDAQALLAGAADDGSAAGWQGCCLRAAAAAAAGGQARGMGMHACVCVGRLQEAEALLEHLRSVAGAASRPVVSGHNLLMKAAAAAGNCDAARKQFAGMKARGLAPDAVSYNTLLAAFVAAGELLRARAVLDKMVREGVAPDVWSYTGLLLGLGRAGQLQEAQGVLGDMTGAGLRPTEVRGVCCRGSF</sequence>
<organism evidence="4 5">
    <name type="scientific">Tetradesmus obliquus</name>
    <name type="common">Green alga</name>
    <name type="synonym">Acutodesmus obliquus</name>
    <dbReference type="NCBI Taxonomy" id="3088"/>
    <lineage>
        <taxon>Eukaryota</taxon>
        <taxon>Viridiplantae</taxon>
        <taxon>Chlorophyta</taxon>
        <taxon>core chlorophytes</taxon>
        <taxon>Chlorophyceae</taxon>
        <taxon>CS clade</taxon>
        <taxon>Sphaeropleales</taxon>
        <taxon>Scenedesmaceae</taxon>
        <taxon>Tetradesmus</taxon>
    </lineage>
</organism>
<dbReference type="PROSITE" id="PS51375">
    <property type="entry name" value="PPR"/>
    <property type="match status" value="2"/>
</dbReference>
<name>A0ABY8TQ27_TETOB</name>
<dbReference type="Pfam" id="PF13041">
    <property type="entry name" value="PPR_2"/>
    <property type="match status" value="1"/>
</dbReference>
<keyword evidence="2" id="KW-0677">Repeat</keyword>
<evidence type="ECO:0000256" key="3">
    <source>
        <dbReference type="PROSITE-ProRule" id="PRU00708"/>
    </source>
</evidence>
<evidence type="ECO:0000256" key="1">
    <source>
        <dbReference type="ARBA" id="ARBA00007626"/>
    </source>
</evidence>
<evidence type="ECO:0000256" key="2">
    <source>
        <dbReference type="ARBA" id="ARBA00022737"/>
    </source>
</evidence>
<comment type="similarity">
    <text evidence="1">Belongs to the PPR family. P subfamily.</text>
</comment>
<dbReference type="PANTHER" id="PTHR47447">
    <property type="entry name" value="OS03G0856100 PROTEIN"/>
    <property type="match status" value="1"/>
</dbReference>
<dbReference type="PANTHER" id="PTHR47447:SF17">
    <property type="entry name" value="OS12G0638900 PROTEIN"/>
    <property type="match status" value="1"/>
</dbReference>
<evidence type="ECO:0008006" key="6">
    <source>
        <dbReference type="Google" id="ProtNLM"/>
    </source>
</evidence>
<gene>
    <name evidence="4" type="ORF">OEZ85_011341</name>
</gene>
<reference evidence="4 5" key="1">
    <citation type="submission" date="2023-05" db="EMBL/GenBank/DDBJ databases">
        <title>A 100% complete, gapless, phased diploid assembly of the Scenedesmus obliquus UTEX 3031 genome.</title>
        <authorList>
            <person name="Biondi T.C."/>
            <person name="Hanschen E.R."/>
            <person name="Kwon T."/>
            <person name="Eng W."/>
            <person name="Kruse C.P.S."/>
            <person name="Koehler S.I."/>
            <person name="Kunde Y."/>
            <person name="Gleasner C.D."/>
            <person name="You Mak K.T."/>
            <person name="Polle J."/>
            <person name="Hovde B.T."/>
            <person name="Starkenburg S.R."/>
        </authorList>
    </citation>
    <scope>NUCLEOTIDE SEQUENCE [LARGE SCALE GENOMIC DNA]</scope>
    <source>
        <strain evidence="4 5">DOE0152z</strain>
    </source>
</reference>
<dbReference type="Proteomes" id="UP001244341">
    <property type="component" value="Chromosome 3b"/>
</dbReference>
<accession>A0ABY8TQ27</accession>
<dbReference type="EMBL" id="CP126210">
    <property type="protein sequence ID" value="WIA11214.1"/>
    <property type="molecule type" value="Genomic_DNA"/>
</dbReference>
<dbReference type="Gene3D" id="1.25.40.10">
    <property type="entry name" value="Tetratricopeptide repeat domain"/>
    <property type="match status" value="2"/>
</dbReference>
<dbReference type="NCBIfam" id="TIGR00756">
    <property type="entry name" value="PPR"/>
    <property type="match status" value="1"/>
</dbReference>
<dbReference type="InterPro" id="IPR011990">
    <property type="entry name" value="TPR-like_helical_dom_sf"/>
</dbReference>